<feature type="region of interest" description="Disordered" evidence="2">
    <location>
        <begin position="384"/>
        <end position="438"/>
    </location>
</feature>
<dbReference type="SUPFAM" id="SSF54160">
    <property type="entry name" value="Chromo domain-like"/>
    <property type="match status" value="1"/>
</dbReference>
<dbReference type="InterPro" id="IPR000953">
    <property type="entry name" value="Chromo/chromo_shadow_dom"/>
</dbReference>
<dbReference type="SMART" id="SM00298">
    <property type="entry name" value="CHROMO"/>
    <property type="match status" value="1"/>
</dbReference>
<feature type="region of interest" description="Disordered" evidence="2">
    <location>
        <begin position="112"/>
        <end position="274"/>
    </location>
</feature>
<gene>
    <name evidence="4" type="ORF">VTK73DRAFT_9390</name>
</gene>
<keyword evidence="5" id="KW-1185">Reference proteome</keyword>
<reference evidence="4 5" key="1">
    <citation type="journal article" date="2024" name="Commun. Biol.">
        <title>Comparative genomic analysis of thermophilic fungi reveals convergent evolutionary adaptations and gene losses.</title>
        <authorList>
            <person name="Steindorff A.S."/>
            <person name="Aguilar-Pontes M.V."/>
            <person name="Robinson A.J."/>
            <person name="Andreopoulos B."/>
            <person name="LaButti K."/>
            <person name="Kuo A."/>
            <person name="Mondo S."/>
            <person name="Riley R."/>
            <person name="Otillar R."/>
            <person name="Haridas S."/>
            <person name="Lipzen A."/>
            <person name="Grimwood J."/>
            <person name="Schmutz J."/>
            <person name="Clum A."/>
            <person name="Reid I.D."/>
            <person name="Moisan M.C."/>
            <person name="Butler G."/>
            <person name="Nguyen T.T.M."/>
            <person name="Dewar K."/>
            <person name="Conant G."/>
            <person name="Drula E."/>
            <person name="Henrissat B."/>
            <person name="Hansel C."/>
            <person name="Singer S."/>
            <person name="Hutchinson M.I."/>
            <person name="de Vries R.P."/>
            <person name="Natvig D.O."/>
            <person name="Powell A.J."/>
            <person name="Tsang A."/>
            <person name="Grigoriev I.V."/>
        </authorList>
    </citation>
    <scope>NUCLEOTIDE SEQUENCE [LARGE SCALE GENOMIC DNA]</scope>
    <source>
        <strain evidence="4 5">ATCC 24622</strain>
    </source>
</reference>
<evidence type="ECO:0000313" key="4">
    <source>
        <dbReference type="EMBL" id="KAL1851649.1"/>
    </source>
</evidence>
<sequence>MFKNVAHGVSTGEPARERQPWERHDDDSISLTSTPPPDSDEEYEVANVLAEQEVNGKTYFLIDWAGLPLDECTWEPATDLGPALKEMWEGTKIRQQTGEEQPIDMAAYNDAVAKKKADRAERHRRRNAKRRRLGLEPTSPISDDVTDNTPSTSDGNDGNEVDEELSERGAVNKVCAESRWHSSPKTRVSKMRNTRKPSQHKARTEKNDIDPPSLGRGVNGGDEGKLRVGLRNSARTNLPSGLGRRSERQSRPGSEDMASVPTTRPTILTAPSNARNNTIPEAAAVARGILPGRTIQSASRRVLTAKRSGSVISKSSTSNVFISGARPRVRKPLQDVMSDTTRDKKLFSKLRTQRLAEKRSRDKEDKAPDPLTVKLFEISRFPRSRVSCNGEPEAEENGQSPKDPSVRLELTSLSMDTASRLSTSKDDRPPKKGKSVRFQSYDELQVPELMDMDTSIQAQSTTSITEGHQNALQPQSTRTVEKCMRFGAAAEPISAIWSGVPLWSSQFWFQQFLDRDSLECSYSCFAKMFERQVAHIAGRPNKPVFWGSVKPKDNTAKIVLEAVGARLQAGMLGLYSDDPNYHIIVYPAKNQEWAAIAATLLGENPPSDEEILKYMVLPSSSDFTAFLRQGSQPRMGLEAPAQCEVQAFLAKEILGLDLTSIVPDRIAGDVSPEGFFLLFPRSREPLLRLVYGWIRARRPESCIFTSLHPGGWLAFRKTVAGNPGVVIVHELLTWSLHRIPLLHEYLRNNSDVYCCISELVHSRSIFPFPSMPDDLPPSEQLSVTRLFPDRAAILITPSFLVLEPQRASELFSWAKECWRTSGQIQLVSAWDLPAYLIQMAEQKARQRRKLLDLPLSESQREIQASLQGITTADCDDVVKAAMLALELDSLRGGRGNAFAFNEEASVLFYADPSIDPNDEQSLVNWFGWWSTLRLDQFREFYVIGSSQSAKLGGSRKGHCRIPIPQYTRLTINDPDLVMEVVQHKDGEGGQLAVKNPEFATRHTVQEKSQPSGALVPWSFQSRRVSREEWSAFGNELRAIERKGEVKHLWTLYTLPVSWTDSAMAQHFLDPREEFRTMKTWFNFAWPFVPESDKPGRRNFNTYLGFFYTITEEWDTNNPPPSKRPRRHPWIAVYRPVNPHIRPFKGCEVIIWDLSAKERFLHGQLPREEDLTYAQRYLIQLVRDLGPEKNPDTWLERAYLGGFEDLPDLSSTSPIDSTLHYLEHLIQDIRSSLRVTQSQMEEKGYKRIILTTDTEKNCPPAQPMDIDAVSAQDEEESDGEHARIIFHPPRGSNLPSGSRTKCTNRLYEAARLAKMQRRESDPNDDYMTFQFGYTLDWYEEQRAEGRGYEHVCVTPWQGIFNRFHITQMSSQPDTVAAWLPK</sequence>
<evidence type="ECO:0000259" key="3">
    <source>
        <dbReference type="PROSITE" id="PS50013"/>
    </source>
</evidence>
<dbReference type="Proteomes" id="UP001586593">
    <property type="component" value="Unassembled WGS sequence"/>
</dbReference>
<comment type="subunit">
    <text evidence="1">Component of the NuA4 histone acetyltransferase complex.</text>
</comment>
<accession>A0ABR3W2L4</accession>
<feature type="compositionally biased region" description="Polar residues" evidence="2">
    <location>
        <begin position="260"/>
        <end position="274"/>
    </location>
</feature>
<feature type="compositionally biased region" description="Basic residues" evidence="2">
    <location>
        <begin position="182"/>
        <end position="201"/>
    </location>
</feature>
<evidence type="ECO:0000256" key="2">
    <source>
        <dbReference type="SAM" id="MobiDB-lite"/>
    </source>
</evidence>
<feature type="compositionally biased region" description="Basic and acidic residues" evidence="2">
    <location>
        <begin position="112"/>
        <end position="121"/>
    </location>
</feature>
<dbReference type="Pfam" id="PF00385">
    <property type="entry name" value="Chromo"/>
    <property type="match status" value="1"/>
</dbReference>
<dbReference type="EMBL" id="JAZHXJ010000777">
    <property type="protein sequence ID" value="KAL1851649.1"/>
    <property type="molecule type" value="Genomic_DNA"/>
</dbReference>
<feature type="domain" description="Chromo" evidence="3">
    <location>
        <begin position="43"/>
        <end position="103"/>
    </location>
</feature>
<feature type="compositionally biased region" description="Basic and acidic residues" evidence="2">
    <location>
        <begin position="244"/>
        <end position="254"/>
    </location>
</feature>
<feature type="compositionally biased region" description="Basic and acidic residues" evidence="2">
    <location>
        <begin position="14"/>
        <end position="27"/>
    </location>
</feature>
<name>A0ABR3W2L4_9PEZI</name>
<feature type="region of interest" description="Disordered" evidence="2">
    <location>
        <begin position="1"/>
        <end position="41"/>
    </location>
</feature>
<dbReference type="Gene3D" id="2.40.50.40">
    <property type="match status" value="1"/>
</dbReference>
<evidence type="ECO:0000313" key="5">
    <source>
        <dbReference type="Proteomes" id="UP001586593"/>
    </source>
</evidence>
<comment type="caution">
    <text evidence="4">The sequence shown here is derived from an EMBL/GenBank/DDBJ whole genome shotgun (WGS) entry which is preliminary data.</text>
</comment>
<protein>
    <recommendedName>
        <fullName evidence="3">Chromo domain-containing protein</fullName>
    </recommendedName>
</protein>
<evidence type="ECO:0000256" key="1">
    <source>
        <dbReference type="ARBA" id="ARBA00011353"/>
    </source>
</evidence>
<dbReference type="InterPro" id="IPR016197">
    <property type="entry name" value="Chromo-like_dom_sf"/>
</dbReference>
<organism evidence="4 5">
    <name type="scientific">Phialemonium thermophilum</name>
    <dbReference type="NCBI Taxonomy" id="223376"/>
    <lineage>
        <taxon>Eukaryota</taxon>
        <taxon>Fungi</taxon>
        <taxon>Dikarya</taxon>
        <taxon>Ascomycota</taxon>
        <taxon>Pezizomycotina</taxon>
        <taxon>Sordariomycetes</taxon>
        <taxon>Sordariomycetidae</taxon>
        <taxon>Cephalothecales</taxon>
        <taxon>Cephalothecaceae</taxon>
        <taxon>Phialemonium</taxon>
    </lineage>
</organism>
<dbReference type="CDD" id="cd18966">
    <property type="entry name" value="chromodomain"/>
    <property type="match status" value="1"/>
</dbReference>
<dbReference type="InterPro" id="IPR023780">
    <property type="entry name" value="Chromo_domain"/>
</dbReference>
<feature type="compositionally biased region" description="Polar residues" evidence="2">
    <location>
        <begin position="147"/>
        <end position="156"/>
    </location>
</feature>
<feature type="compositionally biased region" description="Polar residues" evidence="2">
    <location>
        <begin position="411"/>
        <end position="422"/>
    </location>
</feature>
<feature type="compositionally biased region" description="Basic residues" evidence="2">
    <location>
        <begin position="122"/>
        <end position="132"/>
    </location>
</feature>
<proteinExistence type="predicted"/>
<dbReference type="PROSITE" id="PS50013">
    <property type="entry name" value="CHROMO_2"/>
    <property type="match status" value="1"/>
</dbReference>